<dbReference type="Pfam" id="PF13476">
    <property type="entry name" value="AAA_23"/>
    <property type="match status" value="1"/>
</dbReference>
<feature type="coiled-coil region" evidence="1">
    <location>
        <begin position="666"/>
        <end position="726"/>
    </location>
</feature>
<dbReference type="EMBL" id="JBHUIJ010000002">
    <property type="protein sequence ID" value="MFD2235968.1"/>
    <property type="molecule type" value="Genomic_DNA"/>
</dbReference>
<dbReference type="InterPro" id="IPR027417">
    <property type="entry name" value="P-loop_NTPase"/>
</dbReference>
<keyword evidence="1" id="KW-0175">Coiled coil</keyword>
<dbReference type="Proteomes" id="UP001597371">
    <property type="component" value="Unassembled WGS sequence"/>
</dbReference>
<dbReference type="PANTHER" id="PTHR41259">
    <property type="entry name" value="DOUBLE-STRAND BREAK REPAIR RAD50 ATPASE, PUTATIVE-RELATED"/>
    <property type="match status" value="1"/>
</dbReference>
<organism evidence="3 4">
    <name type="scientific">Aureimonas populi</name>
    <dbReference type="NCBI Taxonomy" id="1701758"/>
    <lineage>
        <taxon>Bacteria</taxon>
        <taxon>Pseudomonadati</taxon>
        <taxon>Pseudomonadota</taxon>
        <taxon>Alphaproteobacteria</taxon>
        <taxon>Hyphomicrobiales</taxon>
        <taxon>Aurantimonadaceae</taxon>
        <taxon>Aureimonas</taxon>
    </lineage>
</organism>
<accession>A0ABW5CGS1</accession>
<reference evidence="4" key="1">
    <citation type="journal article" date="2019" name="Int. J. Syst. Evol. Microbiol.">
        <title>The Global Catalogue of Microorganisms (GCM) 10K type strain sequencing project: providing services to taxonomists for standard genome sequencing and annotation.</title>
        <authorList>
            <consortium name="The Broad Institute Genomics Platform"/>
            <consortium name="The Broad Institute Genome Sequencing Center for Infectious Disease"/>
            <person name="Wu L."/>
            <person name="Ma J."/>
        </authorList>
    </citation>
    <scope>NUCLEOTIDE SEQUENCE [LARGE SCALE GENOMIC DNA]</scope>
    <source>
        <strain evidence="4">ZS-35-S2</strain>
    </source>
</reference>
<evidence type="ECO:0000259" key="2">
    <source>
        <dbReference type="Pfam" id="PF13476"/>
    </source>
</evidence>
<dbReference type="InterPro" id="IPR038729">
    <property type="entry name" value="Rad50/SbcC_AAA"/>
</dbReference>
<dbReference type="SUPFAM" id="SSF52540">
    <property type="entry name" value="P-loop containing nucleoside triphosphate hydrolases"/>
    <property type="match status" value="1"/>
</dbReference>
<protein>
    <submittedName>
        <fullName evidence="3">AAA family ATPase</fullName>
    </submittedName>
</protein>
<comment type="caution">
    <text evidence="3">The sequence shown here is derived from an EMBL/GenBank/DDBJ whole genome shotgun (WGS) entry which is preliminary data.</text>
</comment>
<keyword evidence="4" id="KW-1185">Reference proteome</keyword>
<dbReference type="PANTHER" id="PTHR41259:SF1">
    <property type="entry name" value="DOUBLE-STRAND BREAK REPAIR RAD50 ATPASE, PUTATIVE-RELATED"/>
    <property type="match status" value="1"/>
</dbReference>
<gene>
    <name evidence="3" type="ORF">ACFSKQ_00635</name>
</gene>
<name>A0ABW5CGS1_9HYPH</name>
<dbReference type="Gene3D" id="3.40.50.300">
    <property type="entry name" value="P-loop containing nucleotide triphosphate hydrolases"/>
    <property type="match status" value="2"/>
</dbReference>
<feature type="domain" description="Rad50/SbcC-type AAA" evidence="2">
    <location>
        <begin position="22"/>
        <end position="87"/>
    </location>
</feature>
<feature type="coiled-coil region" evidence="1">
    <location>
        <begin position="205"/>
        <end position="392"/>
    </location>
</feature>
<evidence type="ECO:0000256" key="1">
    <source>
        <dbReference type="SAM" id="Coils"/>
    </source>
</evidence>
<dbReference type="RefSeq" id="WP_209736088.1">
    <property type="nucleotide sequence ID" value="NZ_CP072611.1"/>
</dbReference>
<sequence>MLLHSIRVRDLAGLGDVCIEGLEPGLTVLVGDNEAGKSTILTALRAALFHRHGSGSRFVKNLAPYGRQVRPEIDLEFELGQTRYRLEKRFLQKPEARLVWPGGELIGDAVEDRLAELFGFSPYSGRGEFDHERHQGAFGLLWVEQGRAPEGIDIGVGRDAVLSSLEAEVGQILGGERGRGLLGAAKALRDRHFTDGGQLRRNGELRAAEDELAALDADIAEQKAAKATLDSRIDRLADRRARLSALRRDHVIEAAERDLAKAESADRAREDARRDLTEVEQALALAAAAVEKAAADLKRRQELAEALAEAERAAAMARETSAEAAEAAATLEAGREALRTARETAEREMRRLEQHQRAQEGQRERARLQERLARLRATVEAAREAAGRAAEARRLLASALDEKGLRAILSAEAERREAAARRDGAAPSVIFHPEPGRTVRAGAAGMVETARPLRVARDTLFHLDGFGRVEIRPDTGSQEREAAYETAARALRDRLSAAGLDSVDAAHEARARASEWEAGLREASARVKALAPAGVEALASEISALEQALAAIPSSAEGPAAADVWAELERARAGFTAADAALQRRTSDIQLARAEASHAAERHEGAAAEAARLADLLARSEAQNASAALRERLAAAEVSRQAQAVLAETRRAAYQMLDPEVISLELRRARGALANLRRDVAQVENEVRELETELRITGAQGLGEAIERMEGERSSLAERVARLRLEADAARLLYETLGRAEARLREKWFAPIRAEVAPYLRLVHPEAEIAFDEETLRVTGVTRRGVPEEFHRLSHGAREQVAVVTRLALAQVLRKGGHPATVILDDALVNTDEARLARMHLVLQKAAEHLQIIVLTCRERDFRGLGAPLIRL</sequence>
<proteinExistence type="predicted"/>
<evidence type="ECO:0000313" key="4">
    <source>
        <dbReference type="Proteomes" id="UP001597371"/>
    </source>
</evidence>
<evidence type="ECO:0000313" key="3">
    <source>
        <dbReference type="EMBL" id="MFD2235968.1"/>
    </source>
</evidence>